<dbReference type="EMBL" id="CP032322">
    <property type="protein sequence ID" value="QCN97063.1"/>
    <property type="molecule type" value="Genomic_DNA"/>
</dbReference>
<keyword evidence="1" id="KW-0614">Plasmid</keyword>
<evidence type="ECO:0000313" key="2">
    <source>
        <dbReference type="Proteomes" id="UP000298595"/>
    </source>
</evidence>
<dbReference type="AlphaFoldDB" id="A0A4D8PED8"/>
<sequence length="61" mass="6911">MDSNLPKVAYSMAETTFITSLKKTSLYKHARDGSLRLTRVGRRTVVLHDDLMAFLRNRGNG</sequence>
<organism evidence="1 2">
    <name type="scientific">Azospirillum argentinense</name>
    <dbReference type="NCBI Taxonomy" id="2970906"/>
    <lineage>
        <taxon>Bacteria</taxon>
        <taxon>Pseudomonadati</taxon>
        <taxon>Pseudomonadota</taxon>
        <taxon>Alphaproteobacteria</taxon>
        <taxon>Rhodospirillales</taxon>
        <taxon>Azospirillaceae</taxon>
        <taxon>Azospirillum</taxon>
    </lineage>
</organism>
<geneLocation type="plasmid" evidence="1 2">
    <name>p1</name>
</geneLocation>
<dbReference type="GO" id="GO:0003677">
    <property type="term" value="F:DNA binding"/>
    <property type="evidence" value="ECO:0007669"/>
    <property type="project" value="UniProtKB-KW"/>
</dbReference>
<reference evidence="1 2" key="1">
    <citation type="submission" date="2018-09" db="EMBL/GenBank/DDBJ databases">
        <title>Whole genome based analysis of evolution and adaptive divergence in Indian and Brazilian strains of Azospirillum brasilense.</title>
        <authorList>
            <person name="Singh C."/>
            <person name="Tripathi A.K."/>
        </authorList>
    </citation>
    <scope>NUCLEOTIDE SEQUENCE [LARGE SCALE GENOMIC DNA]</scope>
    <source>
        <strain evidence="1 2">MTCC4035</strain>
        <plasmid evidence="1 2">p1</plasmid>
    </source>
</reference>
<dbReference type="Proteomes" id="UP000298595">
    <property type="component" value="Plasmid p1"/>
</dbReference>
<evidence type="ECO:0000313" key="1">
    <source>
        <dbReference type="EMBL" id="QCN97063.1"/>
    </source>
</evidence>
<dbReference type="KEGG" id="aare:D3093_17375"/>
<protein>
    <submittedName>
        <fullName evidence="1">DNA-binding protein</fullName>
    </submittedName>
</protein>
<accession>A0A4D8PED8</accession>
<proteinExistence type="predicted"/>
<gene>
    <name evidence="1" type="ORF">D3093_17375</name>
</gene>
<keyword evidence="1" id="KW-0238">DNA-binding</keyword>
<dbReference type="RefSeq" id="WP_137116441.1">
    <property type="nucleotide sequence ID" value="NZ_CP032322.1"/>
</dbReference>
<name>A0A4D8PED8_9PROT</name>